<keyword evidence="2" id="KW-1185">Reference proteome</keyword>
<evidence type="ECO:0000313" key="1">
    <source>
        <dbReference type="EMBL" id="KAK7016504.1"/>
    </source>
</evidence>
<feature type="non-terminal residue" evidence="1">
    <location>
        <position position="1"/>
    </location>
</feature>
<sequence length="249" mass="28856">INPKLLQRYINETLLPSLSLKKKTVSVRHCQRWLWKLGYRRKRHSKGVYWDGHERKDVKKRRKEYLAELKSFESFRATYAEPDMKEVRPELADDEVEHVVIVHDESSFHSNDYQNNHYWLKANEQVLKKKGRGRLIMVSAFLCERYGLLALTDELIAENEKLIAELRLKFTDSTTIIYPEGKAGGDAYWNMEQMLVQESLILQSILIARRLFPKAIIHWVFDNSSAHGSLAKDALSATKMNVGPGGKVA</sequence>
<dbReference type="PANTHER" id="PTHR35871">
    <property type="entry name" value="EXPRESSED PROTEIN"/>
    <property type="match status" value="1"/>
</dbReference>
<comment type="caution">
    <text evidence="1">The sequence shown here is derived from an EMBL/GenBank/DDBJ whole genome shotgun (WGS) entry which is preliminary data.</text>
</comment>
<name>A0AAW0AWA8_9AGAR</name>
<dbReference type="AlphaFoldDB" id="A0AAW0AWA8"/>
<gene>
    <name evidence="1" type="ORF">R3P38DRAFT_2541818</name>
</gene>
<dbReference type="PANTHER" id="PTHR35871:SF1">
    <property type="entry name" value="CXC1-LIKE CYSTEINE CLUSTER ASSOCIATED WITH KDZ TRANSPOSASES DOMAIN-CONTAINING PROTEIN"/>
    <property type="match status" value="1"/>
</dbReference>
<proteinExistence type="predicted"/>
<dbReference type="Proteomes" id="UP001362999">
    <property type="component" value="Unassembled WGS sequence"/>
</dbReference>
<protein>
    <recommendedName>
        <fullName evidence="3">Transposase</fullName>
    </recommendedName>
</protein>
<dbReference type="EMBL" id="JAWWNJ010000050">
    <property type="protein sequence ID" value="KAK7016504.1"/>
    <property type="molecule type" value="Genomic_DNA"/>
</dbReference>
<evidence type="ECO:0008006" key="3">
    <source>
        <dbReference type="Google" id="ProtNLM"/>
    </source>
</evidence>
<accession>A0AAW0AWA8</accession>
<organism evidence="1 2">
    <name type="scientific">Favolaschia claudopus</name>
    <dbReference type="NCBI Taxonomy" id="2862362"/>
    <lineage>
        <taxon>Eukaryota</taxon>
        <taxon>Fungi</taxon>
        <taxon>Dikarya</taxon>
        <taxon>Basidiomycota</taxon>
        <taxon>Agaricomycotina</taxon>
        <taxon>Agaricomycetes</taxon>
        <taxon>Agaricomycetidae</taxon>
        <taxon>Agaricales</taxon>
        <taxon>Marasmiineae</taxon>
        <taxon>Mycenaceae</taxon>
        <taxon>Favolaschia</taxon>
    </lineage>
</organism>
<evidence type="ECO:0000313" key="2">
    <source>
        <dbReference type="Proteomes" id="UP001362999"/>
    </source>
</evidence>
<reference evidence="1 2" key="1">
    <citation type="journal article" date="2024" name="J Genomics">
        <title>Draft genome sequencing and assembly of Favolaschia claudopus CIRM-BRFM 2984 isolated from oak limbs.</title>
        <authorList>
            <person name="Navarro D."/>
            <person name="Drula E."/>
            <person name="Chaduli D."/>
            <person name="Cazenave R."/>
            <person name="Ahrendt S."/>
            <person name="Wang J."/>
            <person name="Lipzen A."/>
            <person name="Daum C."/>
            <person name="Barry K."/>
            <person name="Grigoriev I.V."/>
            <person name="Favel A."/>
            <person name="Rosso M.N."/>
            <person name="Martin F."/>
        </authorList>
    </citation>
    <scope>NUCLEOTIDE SEQUENCE [LARGE SCALE GENOMIC DNA]</scope>
    <source>
        <strain evidence="1 2">CIRM-BRFM 2984</strain>
    </source>
</reference>